<dbReference type="SUPFAM" id="SSF103481">
    <property type="entry name" value="Multidrug resistance efflux transporter EmrE"/>
    <property type="match status" value="2"/>
</dbReference>
<comment type="caution">
    <text evidence="3">The sequence shown here is derived from an EMBL/GenBank/DDBJ whole genome shotgun (WGS) entry which is preliminary data.</text>
</comment>
<evidence type="ECO:0000313" key="3">
    <source>
        <dbReference type="EMBL" id="MFD1610387.1"/>
    </source>
</evidence>
<proteinExistence type="predicted"/>
<evidence type="ECO:0000259" key="2">
    <source>
        <dbReference type="Pfam" id="PF00892"/>
    </source>
</evidence>
<keyword evidence="1" id="KW-0472">Membrane</keyword>
<dbReference type="Pfam" id="PF00892">
    <property type="entry name" value="EamA"/>
    <property type="match status" value="1"/>
</dbReference>
<gene>
    <name evidence="3" type="ORF">ACFSCW_01070</name>
</gene>
<reference evidence="4" key="1">
    <citation type="journal article" date="2019" name="Int. J. Syst. Evol. Microbiol.">
        <title>The Global Catalogue of Microorganisms (GCM) 10K type strain sequencing project: providing services to taxonomists for standard genome sequencing and annotation.</title>
        <authorList>
            <consortium name="The Broad Institute Genomics Platform"/>
            <consortium name="The Broad Institute Genome Sequencing Center for Infectious Disease"/>
            <person name="Wu L."/>
            <person name="Ma J."/>
        </authorList>
    </citation>
    <scope>NUCLEOTIDE SEQUENCE [LARGE SCALE GENOMIC DNA]</scope>
    <source>
        <strain evidence="4">CGMCC 1.16275</strain>
    </source>
</reference>
<feature type="transmembrane region" description="Helical" evidence="1">
    <location>
        <begin position="107"/>
        <end position="126"/>
    </location>
</feature>
<feature type="transmembrane region" description="Helical" evidence="1">
    <location>
        <begin position="275"/>
        <end position="294"/>
    </location>
</feature>
<evidence type="ECO:0000256" key="1">
    <source>
        <dbReference type="SAM" id="Phobius"/>
    </source>
</evidence>
<dbReference type="PANTHER" id="PTHR22911:SF76">
    <property type="entry name" value="EAMA DOMAIN-CONTAINING PROTEIN"/>
    <property type="match status" value="1"/>
</dbReference>
<dbReference type="EMBL" id="JBHUDY010000001">
    <property type="protein sequence ID" value="MFD1610387.1"/>
    <property type="molecule type" value="Genomic_DNA"/>
</dbReference>
<feature type="transmembrane region" description="Helical" evidence="1">
    <location>
        <begin position="138"/>
        <end position="156"/>
    </location>
</feature>
<feature type="transmembrane region" description="Helical" evidence="1">
    <location>
        <begin position="193"/>
        <end position="212"/>
    </location>
</feature>
<name>A0ABW4HYV7_9SPHN</name>
<feature type="transmembrane region" description="Helical" evidence="1">
    <location>
        <begin position="46"/>
        <end position="66"/>
    </location>
</feature>
<accession>A0ABW4HYV7</accession>
<dbReference type="InterPro" id="IPR000620">
    <property type="entry name" value="EamA_dom"/>
</dbReference>
<dbReference type="PANTHER" id="PTHR22911">
    <property type="entry name" value="ACYL-MALONYL CONDENSING ENZYME-RELATED"/>
    <property type="match status" value="1"/>
</dbReference>
<dbReference type="RefSeq" id="WP_380886014.1">
    <property type="nucleotide sequence ID" value="NZ_JBHUDY010000001.1"/>
</dbReference>
<dbReference type="Proteomes" id="UP001597115">
    <property type="component" value="Unassembled WGS sequence"/>
</dbReference>
<sequence>MHRPAASRKTLRSETSLAFLALLGGNVALAFGPLFVRLASTEAHIGPVAAAFWRLALAAPVLLLLTRATRQPIGRLRGGMLTLIALGGFFFAADLGSWHLGILKTKLANATLLGNTASLIFPLYGFLAARAWPSRAQALALAIAALGGGLLMGRSYELSPQNLVGDLLCLLAGGLYTFYLISIDRARGSLQPWPVLTLSTIAGIAPLLAFAWGLGETIWPDAWWPLVGLALGSQLIGQGLLVYAMGHVRPLVTGLAFLLQPVVSAAIGWTLYGEALAPLDWIGAALVAVAIVLVRRPAQEEPAP</sequence>
<evidence type="ECO:0000313" key="4">
    <source>
        <dbReference type="Proteomes" id="UP001597115"/>
    </source>
</evidence>
<keyword evidence="1" id="KW-1133">Transmembrane helix</keyword>
<feature type="transmembrane region" description="Helical" evidence="1">
    <location>
        <begin position="162"/>
        <end position="181"/>
    </location>
</feature>
<feature type="domain" description="EamA" evidence="2">
    <location>
        <begin position="164"/>
        <end position="294"/>
    </location>
</feature>
<feature type="transmembrane region" description="Helical" evidence="1">
    <location>
        <begin position="224"/>
        <end position="244"/>
    </location>
</feature>
<keyword evidence="4" id="KW-1185">Reference proteome</keyword>
<dbReference type="InterPro" id="IPR037185">
    <property type="entry name" value="EmrE-like"/>
</dbReference>
<feature type="transmembrane region" description="Helical" evidence="1">
    <location>
        <begin position="251"/>
        <end position="269"/>
    </location>
</feature>
<keyword evidence="1" id="KW-0812">Transmembrane</keyword>
<protein>
    <submittedName>
        <fullName evidence="3">DMT family transporter</fullName>
    </submittedName>
</protein>
<feature type="transmembrane region" description="Helical" evidence="1">
    <location>
        <begin position="78"/>
        <end position="101"/>
    </location>
</feature>
<organism evidence="3 4">
    <name type="scientific">Sphingomonas tabacisoli</name>
    <dbReference type="NCBI Taxonomy" id="2249466"/>
    <lineage>
        <taxon>Bacteria</taxon>
        <taxon>Pseudomonadati</taxon>
        <taxon>Pseudomonadota</taxon>
        <taxon>Alphaproteobacteria</taxon>
        <taxon>Sphingomonadales</taxon>
        <taxon>Sphingomonadaceae</taxon>
        <taxon>Sphingomonas</taxon>
    </lineage>
</organism>